<name>A0ABR7GQ15_9FIRM</name>
<dbReference type="RefSeq" id="WP_186970510.1">
    <property type="nucleotide sequence ID" value="NZ_JACOPK010000010.1"/>
</dbReference>
<sequence>MNCGKALPDGAKFCMYCGTPLGAAAAPAQSGCCLPGRKYLSCDTLYPGGAYTETPAYQHDRERMRASELASAPYSGFDFTNYVRLENGAMVGFVFGHTAANRAAEDYYNNLYLLTQDGRAVFLNAGGRRCTGLFVQDNEVHWTENGQTHSVPLPL</sequence>
<comment type="caution">
    <text evidence="2">The sequence shown here is derived from an EMBL/GenBank/DDBJ whole genome shotgun (WGS) entry which is preliminary data.</text>
</comment>
<dbReference type="Pfam" id="PF13240">
    <property type="entry name" value="Zn_Ribbon_1"/>
    <property type="match status" value="1"/>
</dbReference>
<dbReference type="EMBL" id="JACOPK010000010">
    <property type="protein sequence ID" value="MBC5696406.1"/>
    <property type="molecule type" value="Genomic_DNA"/>
</dbReference>
<accession>A0ABR7GQ15</accession>
<evidence type="ECO:0000313" key="3">
    <source>
        <dbReference type="Proteomes" id="UP000641741"/>
    </source>
</evidence>
<evidence type="ECO:0000259" key="1">
    <source>
        <dbReference type="Pfam" id="PF13240"/>
    </source>
</evidence>
<feature type="domain" description="Zinc-ribbon" evidence="1">
    <location>
        <begin position="2"/>
        <end position="21"/>
    </location>
</feature>
<dbReference type="Proteomes" id="UP000641741">
    <property type="component" value="Unassembled WGS sequence"/>
</dbReference>
<protein>
    <submittedName>
        <fullName evidence="2">Zinc ribbon domain-containing protein</fullName>
    </submittedName>
</protein>
<gene>
    <name evidence="2" type="ORF">H8S02_10695</name>
</gene>
<reference evidence="2 3" key="1">
    <citation type="submission" date="2020-08" db="EMBL/GenBank/DDBJ databases">
        <title>Genome public.</title>
        <authorList>
            <person name="Liu C."/>
            <person name="Sun Q."/>
        </authorList>
    </citation>
    <scope>NUCLEOTIDE SEQUENCE [LARGE SCALE GENOMIC DNA]</scope>
    <source>
        <strain evidence="2 3">M2</strain>
    </source>
</reference>
<keyword evidence="3" id="KW-1185">Reference proteome</keyword>
<proteinExistence type="predicted"/>
<dbReference type="InterPro" id="IPR026870">
    <property type="entry name" value="Zinc_ribbon_dom"/>
</dbReference>
<evidence type="ECO:0000313" key="2">
    <source>
        <dbReference type="EMBL" id="MBC5696406.1"/>
    </source>
</evidence>
<organism evidence="2 3">
    <name type="scientific">Agathobaculum hominis</name>
    <dbReference type="NCBI Taxonomy" id="2763014"/>
    <lineage>
        <taxon>Bacteria</taxon>
        <taxon>Bacillati</taxon>
        <taxon>Bacillota</taxon>
        <taxon>Clostridia</taxon>
        <taxon>Eubacteriales</taxon>
        <taxon>Butyricicoccaceae</taxon>
        <taxon>Agathobaculum</taxon>
    </lineage>
</organism>